<gene>
    <name evidence="3" type="ORF">POVWA1_084630</name>
    <name evidence="2" type="ORF">POVWA2_078700</name>
</gene>
<reference evidence="2" key="1">
    <citation type="submission" date="2016-05" db="EMBL/GenBank/DDBJ databases">
        <authorList>
            <person name="Lavstsen T."/>
            <person name="Jespersen J.S."/>
        </authorList>
    </citation>
    <scope>NUCLEOTIDE SEQUENCE [LARGE SCALE GENOMIC DNA]</scope>
</reference>
<keyword evidence="1" id="KW-1133">Transmembrane helix</keyword>
<keyword evidence="1" id="KW-0472">Membrane</keyword>
<dbReference type="Pfam" id="PF05795">
    <property type="entry name" value="Plasmodium_Vir"/>
    <property type="match status" value="1"/>
</dbReference>
<dbReference type="EMBL" id="FLRE01001800">
    <property type="protein sequence ID" value="SBT57321.1"/>
    <property type="molecule type" value="Genomic_DNA"/>
</dbReference>
<dbReference type="AlphaFoldDB" id="A0A1A9AL17"/>
<proteinExistence type="predicted"/>
<protein>
    <submittedName>
        <fullName evidence="2">PIR Superfamily Protein</fullName>
    </submittedName>
</protein>
<evidence type="ECO:0000313" key="2">
    <source>
        <dbReference type="EMBL" id="SBT57321.1"/>
    </source>
</evidence>
<dbReference type="Proteomes" id="UP000078555">
    <property type="component" value="Unassembled WGS sequence"/>
</dbReference>
<feature type="transmembrane region" description="Helical" evidence="1">
    <location>
        <begin position="257"/>
        <end position="278"/>
    </location>
</feature>
<evidence type="ECO:0000256" key="1">
    <source>
        <dbReference type="SAM" id="Phobius"/>
    </source>
</evidence>
<evidence type="ECO:0000313" key="5">
    <source>
        <dbReference type="Proteomes" id="UP000078555"/>
    </source>
</evidence>
<keyword evidence="5" id="KW-1185">Reference proteome</keyword>
<reference evidence="4 5" key="2">
    <citation type="submission" date="2016-05" db="EMBL/GenBank/DDBJ databases">
        <authorList>
            <person name="Naeem Raeece"/>
        </authorList>
    </citation>
    <scope>NUCLEOTIDE SEQUENCE [LARGE SCALE GENOMIC DNA]</scope>
</reference>
<name>A0A1A9AL17_PLAOA</name>
<evidence type="ECO:0000313" key="4">
    <source>
        <dbReference type="Proteomes" id="UP000078550"/>
    </source>
</evidence>
<organism evidence="2 4">
    <name type="scientific">Plasmodium ovale wallikeri</name>
    <dbReference type="NCBI Taxonomy" id="864142"/>
    <lineage>
        <taxon>Eukaryota</taxon>
        <taxon>Sar</taxon>
        <taxon>Alveolata</taxon>
        <taxon>Apicomplexa</taxon>
        <taxon>Aconoidasida</taxon>
        <taxon>Haemosporida</taxon>
        <taxon>Plasmodiidae</taxon>
        <taxon>Plasmodium</taxon>
        <taxon>Plasmodium (Plasmodium)</taxon>
    </lineage>
</organism>
<dbReference type="Proteomes" id="UP000078550">
    <property type="component" value="Unassembled WGS sequence"/>
</dbReference>
<dbReference type="InterPro" id="IPR008780">
    <property type="entry name" value="Plasmodium_Vir"/>
</dbReference>
<sequence>MNPETDHSKFILPSYLFDRKLNNEFCQCSYCSFCDNGKEIHENEYEYKMFCYNFAKNVEIVYEENKKNKNLKEKRCKDLNNWVYYNIHGNCISSVRANYNNIDKLNAVLEMINSQPSNESKDYICEEKLDKLFYGSEWTKIKNIDDYGENYDFIRNESNIKESDCYAFYNYLTKNSELYKEIVDRCSKPVDGKYCPSYYRDNKYNPSELLDTLECTEKIKLSQEQSMTSQRECEAYAQELMQCSMSNNNKPFGITDFGFLLLIVFSVWGIFLTLLFLYSRIRNGNWSFNRLKKQIILKDTLLGNYEDEMQEDNFKNSDEDLSNIPLHITYQN</sequence>
<evidence type="ECO:0000313" key="3">
    <source>
        <dbReference type="EMBL" id="SBT57944.1"/>
    </source>
</evidence>
<dbReference type="EMBL" id="FLRD01001699">
    <property type="protein sequence ID" value="SBT57944.1"/>
    <property type="molecule type" value="Genomic_DNA"/>
</dbReference>
<accession>A0A1A9AL17</accession>
<keyword evidence="1" id="KW-0812">Transmembrane</keyword>